<protein>
    <submittedName>
        <fullName evidence="1">Uncharacterized protein</fullName>
    </submittedName>
</protein>
<keyword evidence="2" id="KW-1185">Reference proteome</keyword>
<organism evidence="1 2">
    <name type="scientific">Aminicella lysinilytica</name>
    <dbReference type="NCBI Taxonomy" id="433323"/>
    <lineage>
        <taxon>Bacteria</taxon>
        <taxon>Bacillati</taxon>
        <taxon>Bacillota</taxon>
        <taxon>Clostridia</taxon>
        <taxon>Peptostreptococcales</taxon>
        <taxon>Anaerovoracaceae</taxon>
        <taxon>Aminicella</taxon>
    </lineage>
</organism>
<name>A0A4R6Q7G3_9FIRM</name>
<accession>A0A4R6Q7G3</accession>
<comment type="caution">
    <text evidence="1">The sequence shown here is derived from an EMBL/GenBank/DDBJ whole genome shotgun (WGS) entry which is preliminary data.</text>
</comment>
<dbReference type="Proteomes" id="UP000295500">
    <property type="component" value="Unassembled WGS sequence"/>
</dbReference>
<dbReference type="AlphaFoldDB" id="A0A4R6Q7G3"/>
<dbReference type="EMBL" id="SNXO01000010">
    <property type="protein sequence ID" value="TDP57746.1"/>
    <property type="molecule type" value="Genomic_DNA"/>
</dbReference>
<dbReference type="RefSeq" id="WP_133528145.1">
    <property type="nucleotide sequence ID" value="NZ_CALCQM010000055.1"/>
</dbReference>
<dbReference type="OrthoDB" id="2057137at2"/>
<reference evidence="1 2" key="1">
    <citation type="submission" date="2019-03" db="EMBL/GenBank/DDBJ databases">
        <title>Genomic Encyclopedia of Type Strains, Phase IV (KMG-IV): sequencing the most valuable type-strain genomes for metagenomic binning, comparative biology and taxonomic classification.</title>
        <authorList>
            <person name="Goeker M."/>
        </authorList>
    </citation>
    <scope>NUCLEOTIDE SEQUENCE [LARGE SCALE GENOMIC DNA]</scope>
    <source>
        <strain evidence="1 2">DSM 28287</strain>
    </source>
</reference>
<gene>
    <name evidence="1" type="ORF">EV211_11045</name>
</gene>
<evidence type="ECO:0000313" key="2">
    <source>
        <dbReference type="Proteomes" id="UP000295500"/>
    </source>
</evidence>
<evidence type="ECO:0000313" key="1">
    <source>
        <dbReference type="EMBL" id="TDP57746.1"/>
    </source>
</evidence>
<proteinExistence type="predicted"/>
<sequence length="152" mass="17629">MLQDTITDNMVNTVLKQMGATSIKTKPAYINIVKFELTDSVRLIYLYEIKENESIYLQRLEPYRRFIGEPGNEDELIRLIKHDLDRFKDALVSDNFSRFIIMSDKLNIVNNKIEALLLSPKFVEAEDLTQIEADLDHTEMDIDTMASNAKLK</sequence>